<proteinExistence type="predicted"/>
<reference evidence="2 3" key="1">
    <citation type="submission" date="2019-01" db="EMBL/GenBank/DDBJ databases">
        <title>Sequencing of cultivated peanut Arachis hypogaea provides insights into genome evolution and oil improvement.</title>
        <authorList>
            <person name="Chen X."/>
        </authorList>
    </citation>
    <scope>NUCLEOTIDE SEQUENCE [LARGE SCALE GENOMIC DNA]</scope>
    <source>
        <strain evidence="3">cv. Fuhuasheng</strain>
        <tissue evidence="2">Leaves</tissue>
    </source>
</reference>
<evidence type="ECO:0000313" key="3">
    <source>
        <dbReference type="Proteomes" id="UP000289738"/>
    </source>
</evidence>
<sequence length="159" mass="16168">MGAVPISVGGCEIGEVLYGGCDDVGEGAACGRVGVTYDGIIGVWPGEVACSGVGVTYGGDGVFGETIGAAFLSALVGSEVVYSAAQAAVTTLSEAYKTTKNHRSFPKNTSLQEAGIKSNGGTSSDSSQASRFHANILLEKEELDVEKAISEIIGLILIF</sequence>
<dbReference type="EMBL" id="SDMP01000007">
    <property type="protein sequence ID" value="RYR50145.1"/>
    <property type="molecule type" value="Genomic_DNA"/>
</dbReference>
<organism evidence="2 3">
    <name type="scientific">Arachis hypogaea</name>
    <name type="common">Peanut</name>
    <dbReference type="NCBI Taxonomy" id="3818"/>
    <lineage>
        <taxon>Eukaryota</taxon>
        <taxon>Viridiplantae</taxon>
        <taxon>Streptophyta</taxon>
        <taxon>Embryophyta</taxon>
        <taxon>Tracheophyta</taxon>
        <taxon>Spermatophyta</taxon>
        <taxon>Magnoliopsida</taxon>
        <taxon>eudicotyledons</taxon>
        <taxon>Gunneridae</taxon>
        <taxon>Pentapetalae</taxon>
        <taxon>rosids</taxon>
        <taxon>fabids</taxon>
        <taxon>Fabales</taxon>
        <taxon>Fabaceae</taxon>
        <taxon>Papilionoideae</taxon>
        <taxon>50 kb inversion clade</taxon>
        <taxon>dalbergioids sensu lato</taxon>
        <taxon>Dalbergieae</taxon>
        <taxon>Pterocarpus clade</taxon>
        <taxon>Arachis</taxon>
    </lineage>
</organism>
<gene>
    <name evidence="2" type="ORF">Ahy_A07g036723</name>
</gene>
<comment type="caution">
    <text evidence="2">The sequence shown here is derived from an EMBL/GenBank/DDBJ whole genome shotgun (WGS) entry which is preliminary data.</text>
</comment>
<evidence type="ECO:0000256" key="1">
    <source>
        <dbReference type="SAM" id="MobiDB-lite"/>
    </source>
</evidence>
<dbReference type="Proteomes" id="UP000289738">
    <property type="component" value="Chromosome A07"/>
</dbReference>
<dbReference type="STRING" id="3818.A0A445CGT7"/>
<evidence type="ECO:0000313" key="2">
    <source>
        <dbReference type="EMBL" id="RYR50145.1"/>
    </source>
</evidence>
<keyword evidence="3" id="KW-1185">Reference proteome</keyword>
<accession>A0A445CGT7</accession>
<dbReference type="AlphaFoldDB" id="A0A445CGT7"/>
<name>A0A445CGT7_ARAHY</name>
<feature type="region of interest" description="Disordered" evidence="1">
    <location>
        <begin position="102"/>
        <end position="127"/>
    </location>
</feature>
<protein>
    <submittedName>
        <fullName evidence="2">Uncharacterized protein</fullName>
    </submittedName>
</protein>